<dbReference type="AlphaFoldDB" id="A0A2T2N2F8"/>
<name>A0A2T2N2F8_CORCC</name>
<dbReference type="EMBL" id="KZ678154">
    <property type="protein sequence ID" value="PSN59584.1"/>
    <property type="molecule type" value="Genomic_DNA"/>
</dbReference>
<evidence type="ECO:0000313" key="1">
    <source>
        <dbReference type="EMBL" id="PSN59584.1"/>
    </source>
</evidence>
<protein>
    <submittedName>
        <fullName evidence="1">Uncharacterized protein</fullName>
    </submittedName>
</protein>
<reference evidence="1 2" key="1">
    <citation type="journal article" date="2018" name="Front. Microbiol.">
        <title>Genome-Wide Analysis of Corynespora cassiicola Leaf Fall Disease Putative Effectors.</title>
        <authorList>
            <person name="Lopez D."/>
            <person name="Ribeiro S."/>
            <person name="Label P."/>
            <person name="Fumanal B."/>
            <person name="Venisse J.S."/>
            <person name="Kohler A."/>
            <person name="de Oliveira R.R."/>
            <person name="Labutti K."/>
            <person name="Lipzen A."/>
            <person name="Lail K."/>
            <person name="Bauer D."/>
            <person name="Ohm R.A."/>
            <person name="Barry K.W."/>
            <person name="Spatafora J."/>
            <person name="Grigoriev I.V."/>
            <person name="Martin F.M."/>
            <person name="Pujade-Renaud V."/>
        </authorList>
    </citation>
    <scope>NUCLEOTIDE SEQUENCE [LARGE SCALE GENOMIC DNA]</scope>
    <source>
        <strain evidence="1 2">Philippines</strain>
    </source>
</reference>
<dbReference type="Proteomes" id="UP000240883">
    <property type="component" value="Unassembled WGS sequence"/>
</dbReference>
<sequence length="158" mass="18276">MSYPQVLADSSPQDDYVTFSIPNYFVLRKIARHSEQEENLRVKAAGNVLLENMDEISLLLSKFHLDTAPVKGRNELRVRLSVPSLPPRDPLPPLPNESPNTHQIKYVIREPSKELETSPSRGPSRYYHVPGFRSELRITTREDKKARKARRKKLFLWA</sequence>
<keyword evidence="2" id="KW-1185">Reference proteome</keyword>
<organism evidence="1 2">
    <name type="scientific">Corynespora cassiicola Philippines</name>
    <dbReference type="NCBI Taxonomy" id="1448308"/>
    <lineage>
        <taxon>Eukaryota</taxon>
        <taxon>Fungi</taxon>
        <taxon>Dikarya</taxon>
        <taxon>Ascomycota</taxon>
        <taxon>Pezizomycotina</taxon>
        <taxon>Dothideomycetes</taxon>
        <taxon>Pleosporomycetidae</taxon>
        <taxon>Pleosporales</taxon>
        <taxon>Corynesporascaceae</taxon>
        <taxon>Corynespora</taxon>
    </lineage>
</organism>
<gene>
    <name evidence="1" type="ORF">BS50DRAFT_656775</name>
</gene>
<accession>A0A2T2N2F8</accession>
<evidence type="ECO:0000313" key="2">
    <source>
        <dbReference type="Proteomes" id="UP000240883"/>
    </source>
</evidence>
<proteinExistence type="predicted"/>
<dbReference type="OrthoDB" id="3798901at2759"/>